<dbReference type="RefSeq" id="WP_015824924.1">
    <property type="nucleotide sequence ID" value="NC_012985.3"/>
</dbReference>
<accession>C6XG08</accession>
<dbReference type="Proteomes" id="UP000002744">
    <property type="component" value="Chromosome"/>
</dbReference>
<proteinExistence type="predicted"/>
<protein>
    <submittedName>
        <fullName evidence="1">Uncharacterized protein</fullName>
    </submittedName>
</protein>
<reference evidence="1 2" key="2">
    <citation type="journal article" date="2011" name="Appl. Environ. Microbiol.">
        <title>Diversity and plasticity of the intracellular plant pathogen and insect symbiont, 'Candidatus Liberibacter asiaticus', revealed by hyper variable prophage genes with intragenic tandem repeats.</title>
        <authorList>
            <person name="Zhou L."/>
            <person name="Powell C.A."/>
            <person name="Hoffman M.T."/>
            <person name="Li W."/>
            <person name="Fan G."/>
            <person name="Liu B."/>
            <person name="Lin H."/>
            <person name="Duan Y."/>
        </authorList>
    </citation>
    <scope>NUCLEOTIDE SEQUENCE [LARGE SCALE GENOMIC DNA]</scope>
    <source>
        <strain evidence="2">psy62</strain>
    </source>
</reference>
<organism evidence="1 2">
    <name type="scientific">Liberibacter asiaticus (strain psy62)</name>
    <dbReference type="NCBI Taxonomy" id="537021"/>
    <lineage>
        <taxon>Bacteria</taxon>
        <taxon>Pseudomonadati</taxon>
        <taxon>Pseudomonadota</taxon>
        <taxon>Alphaproteobacteria</taxon>
        <taxon>Hyphomicrobiales</taxon>
        <taxon>Rhizobiaceae</taxon>
        <taxon>Liberibacter</taxon>
    </lineage>
</organism>
<evidence type="ECO:0000313" key="1">
    <source>
        <dbReference type="EMBL" id="ACT57311.1"/>
    </source>
</evidence>
<reference evidence="1 2" key="1">
    <citation type="journal article" date="2009" name="Mol. Plant Microbe Interact.">
        <title>Complete genome sequence of citrus huanglongbing bacterium, 'Candidatus Liberibacter asiaticus' obtained through metagenomics.</title>
        <authorList>
            <person name="Duan Y."/>
            <person name="Zhou L."/>
            <person name="Hall D.G."/>
            <person name="Li W."/>
            <person name="Doddapaneni H."/>
            <person name="Lin H."/>
            <person name="Liu L."/>
            <person name="Vahling C.M."/>
            <person name="Gabriel D.W."/>
            <person name="Williams K.P."/>
            <person name="Dickerman A."/>
            <person name="Sun Y."/>
            <person name="Gottwald T."/>
        </authorList>
    </citation>
    <scope>NUCLEOTIDE SEQUENCE [LARGE SCALE GENOMIC DNA]</scope>
    <source>
        <strain evidence="2">psy62</strain>
    </source>
</reference>
<dbReference type="KEGG" id="las:CLIBASIA_03665"/>
<dbReference type="HOGENOM" id="CLU_2258599_0_0_5"/>
<gene>
    <name evidence="1" type="ordered locus">CLIBASIA_03665</name>
</gene>
<name>C6XG08_LIBAP</name>
<dbReference type="GeneID" id="93077446"/>
<dbReference type="EMBL" id="CP001677">
    <property type="protein sequence ID" value="ACT57311.1"/>
    <property type="molecule type" value="Genomic_DNA"/>
</dbReference>
<dbReference type="STRING" id="537021.CLIBASIA_03665"/>
<sequence>MNSLLFGFLAFLYAYGGSVVFSLFESFFVEKEDGELFIRIMVFEISWSRGEFYVDLLPFNFASRSSYQQRSNILSHRKEIAIDQRRTPITQKLSMGNLSELQE</sequence>
<dbReference type="AlphaFoldDB" id="C6XG08"/>
<evidence type="ECO:0000313" key="2">
    <source>
        <dbReference type="Proteomes" id="UP000002744"/>
    </source>
</evidence>